<reference evidence="2 3" key="2">
    <citation type="submission" date="2020-08" db="EMBL/GenBank/DDBJ databases">
        <title>The Agave Microbiome: Exploring the role of microbial communities in plant adaptations to desert environments.</title>
        <authorList>
            <person name="Partida-Martinez L.P."/>
        </authorList>
    </citation>
    <scope>NUCLEOTIDE SEQUENCE [LARGE SCALE GENOMIC DNA]</scope>
    <source>
        <strain evidence="2 3">AS3.13</strain>
    </source>
</reference>
<proteinExistence type="predicted"/>
<protein>
    <submittedName>
        <fullName evidence="2">Cytoskeletal protein CcmA (Bactofilin family)</fullName>
    </submittedName>
</protein>
<dbReference type="EMBL" id="JACIJN010000009">
    <property type="protein sequence ID" value="MBB5726855.1"/>
    <property type="molecule type" value="Genomic_DNA"/>
</dbReference>
<dbReference type="Proteomes" id="UP000522313">
    <property type="component" value="Unassembled WGS sequence"/>
</dbReference>
<evidence type="ECO:0000313" key="3">
    <source>
        <dbReference type="Proteomes" id="UP000522313"/>
    </source>
</evidence>
<accession>A0A7X0JBX8</accession>
<dbReference type="AlphaFoldDB" id="A0A7X0JBX8"/>
<dbReference type="Pfam" id="PF04519">
    <property type="entry name" value="Bactofilin"/>
    <property type="match status" value="1"/>
</dbReference>
<sequence>MRELAGIVSGAIRLDSDADVSGIVSGDITVATGCRVTISGMVRGDITAEPGAQVTITGIVNGAVHAEGATVHVTGIVTLP</sequence>
<keyword evidence="4" id="KW-1185">Reference proteome</keyword>
<evidence type="ECO:0000313" key="2">
    <source>
        <dbReference type="EMBL" id="MBB6504384.1"/>
    </source>
</evidence>
<gene>
    <name evidence="2" type="ORF">F4693_001354</name>
    <name evidence="1" type="ORF">FHS97_002803</name>
</gene>
<reference evidence="2 3" key="3">
    <citation type="submission" date="2020-08" db="EMBL/GenBank/DDBJ databases">
        <authorList>
            <person name="Partida-Martinez L."/>
            <person name="Huntemann M."/>
            <person name="Clum A."/>
            <person name="Wang J."/>
            <person name="Palaniappan K."/>
            <person name="Ritter S."/>
            <person name="Chen I.-M."/>
            <person name="Stamatis D."/>
            <person name="Reddy T."/>
            <person name="O'Malley R."/>
            <person name="Daum C."/>
            <person name="Shapiro N."/>
            <person name="Ivanova N."/>
            <person name="Kyrpides N."/>
            <person name="Woyke T."/>
        </authorList>
    </citation>
    <scope>NUCLEOTIDE SEQUENCE [LARGE SCALE GENOMIC DNA]</scope>
    <source>
        <strain evidence="2 3">AS3.13</strain>
    </source>
</reference>
<name>A0A7X0JBX8_9SPHN</name>
<dbReference type="Proteomes" id="UP000560131">
    <property type="component" value="Unassembled WGS sequence"/>
</dbReference>
<dbReference type="EMBL" id="JACHBT010000006">
    <property type="protein sequence ID" value="MBB6504384.1"/>
    <property type="molecule type" value="Genomic_DNA"/>
</dbReference>
<dbReference type="InterPro" id="IPR007607">
    <property type="entry name" value="BacA/B"/>
</dbReference>
<comment type="caution">
    <text evidence="2">The sequence shown here is derived from an EMBL/GenBank/DDBJ whole genome shotgun (WGS) entry which is preliminary data.</text>
</comment>
<dbReference type="RefSeq" id="WP_184038948.1">
    <property type="nucleotide sequence ID" value="NZ_BAABAR010000005.1"/>
</dbReference>
<evidence type="ECO:0000313" key="4">
    <source>
        <dbReference type="Proteomes" id="UP000560131"/>
    </source>
</evidence>
<organism evidence="2 3">
    <name type="scientific">Sphingomonas endophytica</name>
    <dbReference type="NCBI Taxonomy" id="869719"/>
    <lineage>
        <taxon>Bacteria</taxon>
        <taxon>Pseudomonadati</taxon>
        <taxon>Pseudomonadota</taxon>
        <taxon>Alphaproteobacteria</taxon>
        <taxon>Sphingomonadales</taxon>
        <taxon>Sphingomonadaceae</taxon>
        <taxon>Sphingomonas</taxon>
    </lineage>
</organism>
<reference evidence="1 4" key="1">
    <citation type="submission" date="2020-08" db="EMBL/GenBank/DDBJ databases">
        <title>Genomic Encyclopedia of Type Strains, Phase IV (KMG-IV): sequencing the most valuable type-strain genomes for metagenomic binning, comparative biology and taxonomic classification.</title>
        <authorList>
            <person name="Goeker M."/>
        </authorList>
    </citation>
    <scope>NUCLEOTIDE SEQUENCE [LARGE SCALE GENOMIC DNA]</scope>
    <source>
        <strain evidence="1 4">DSM 101535</strain>
    </source>
</reference>
<evidence type="ECO:0000313" key="1">
    <source>
        <dbReference type="EMBL" id="MBB5726855.1"/>
    </source>
</evidence>